<dbReference type="Ensembl" id="ENSAOWT00000021533.1">
    <property type="protein sequence ID" value="ENSAOWP00000018989.1"/>
    <property type="gene ID" value="ENSAOWG00000012916.1"/>
</dbReference>
<dbReference type="InterPro" id="IPR055270">
    <property type="entry name" value="Glyco_tran_10_C"/>
</dbReference>
<dbReference type="GO" id="GO:0032580">
    <property type="term" value="C:Golgi cisterna membrane"/>
    <property type="evidence" value="ECO:0007669"/>
    <property type="project" value="UniProtKB-SubCell"/>
</dbReference>
<dbReference type="Gene3D" id="3.40.50.11660">
    <property type="entry name" value="Glycosyl transferase family 10, C-terminal domain"/>
    <property type="match status" value="1"/>
</dbReference>
<dbReference type="GO" id="GO:0017060">
    <property type="term" value="F:3-galactosyl-N-acetylglucosaminide 4-alpha-L-fucosyltransferase activity"/>
    <property type="evidence" value="ECO:0007669"/>
    <property type="project" value="UniProtKB-EC"/>
</dbReference>
<reference evidence="22" key="2">
    <citation type="submission" date="2025-09" db="UniProtKB">
        <authorList>
            <consortium name="Ensembl"/>
        </authorList>
    </citation>
    <scope>IDENTIFICATION</scope>
</reference>
<comment type="pathway">
    <text evidence="2">Protein modification; protein glycosylation.</text>
</comment>
<evidence type="ECO:0000313" key="23">
    <source>
        <dbReference type="Proteomes" id="UP000694424"/>
    </source>
</evidence>
<dbReference type="GO" id="GO:0006629">
    <property type="term" value="P:lipid metabolic process"/>
    <property type="evidence" value="ECO:0007669"/>
    <property type="project" value="UniProtKB-KW"/>
</dbReference>
<evidence type="ECO:0000256" key="14">
    <source>
        <dbReference type="ARBA" id="ARBA00036052"/>
    </source>
</evidence>
<evidence type="ECO:0000256" key="18">
    <source>
        <dbReference type="ARBA" id="ARBA00036928"/>
    </source>
</evidence>
<dbReference type="SUPFAM" id="SSF53756">
    <property type="entry name" value="UDP-Glycosyltransferase/glycogen phosphorylase"/>
    <property type="match status" value="1"/>
</dbReference>
<dbReference type="GO" id="GO:0017083">
    <property type="term" value="F:4-galactosyl-N-acetylglucosaminide 3-alpha-L-fucosyltransferase activity"/>
    <property type="evidence" value="ECO:0007669"/>
    <property type="project" value="UniProtKB-EC"/>
</dbReference>
<dbReference type="PANTHER" id="PTHR11929">
    <property type="entry name" value="ALPHA- 1,3 -FUCOSYLTRANSFERASE"/>
    <property type="match status" value="1"/>
</dbReference>
<feature type="domain" description="Fucosyltransferase C-terminal" evidence="20">
    <location>
        <begin position="186"/>
        <end position="360"/>
    </location>
</feature>
<comment type="catalytic activity">
    <reaction evidence="13">
        <text>a beta-D-galactosyl-(1-&gt;4)-N-acetyl-beta-D-glucosaminyl derivative + GDP-beta-L-fucose = a beta-D-galactosyl-(1-&gt;4)-[alpha-L-fucosyl-(1-&gt;3)]-N-acetyl-beta-D-glucosaminyl derivative + GDP + H(+)</text>
        <dbReference type="Rhea" id="RHEA:14257"/>
        <dbReference type="ChEBI" id="CHEBI:15378"/>
        <dbReference type="ChEBI" id="CHEBI:57273"/>
        <dbReference type="ChEBI" id="CHEBI:58189"/>
        <dbReference type="ChEBI" id="CHEBI:133507"/>
        <dbReference type="ChEBI" id="CHEBI:137941"/>
        <dbReference type="EC" id="2.4.1.152"/>
    </reaction>
    <physiologicalReaction direction="left-to-right" evidence="13">
        <dbReference type="Rhea" id="RHEA:14258"/>
    </physiologicalReaction>
</comment>
<accession>A0A8B9PYS4</accession>
<comment type="catalytic activity">
    <reaction evidence="14">
        <text>an alpha-Neu5Ac-(2-&gt;3)-beta-D-Gal-(1-&gt;4)-beta-D-GlcNAc-(1-&gt;3)-beta-D-Gal-(1-&gt;4)-[alpha-L-Fuc-(1-&gt;3)]-beta-D-GlcNAc derivative + GDP-beta-L-fucose = an alpha-Neu5Ac-(2-&gt;3)-beta-D-Gal-(1-&gt;4)-[alpha-L-Fuc-(1-&gt;3)]-beta-D-GlcNAc-(1-&gt;3)-beta-D-Gal-(1-&gt;4)-[alpha-L-Fuc-(1-&gt;3)]-beta-D-GlcNAc derivative + GDP + H(+)</text>
        <dbReference type="Rhea" id="RHEA:52864"/>
        <dbReference type="ChEBI" id="CHEBI:15378"/>
        <dbReference type="ChEBI" id="CHEBI:57273"/>
        <dbReference type="ChEBI" id="CHEBI:58189"/>
        <dbReference type="ChEBI" id="CHEBI:145342"/>
        <dbReference type="ChEBI" id="CHEBI:145343"/>
    </reaction>
    <physiologicalReaction direction="left-to-right" evidence="14">
        <dbReference type="Rhea" id="RHEA:52865"/>
    </physiologicalReaction>
</comment>
<evidence type="ECO:0000256" key="13">
    <source>
        <dbReference type="ARBA" id="ARBA00029329"/>
    </source>
</evidence>
<evidence type="ECO:0000256" key="7">
    <source>
        <dbReference type="ARBA" id="ARBA00022968"/>
    </source>
</evidence>
<sequence>AAPVLSPAQGKVLGRGCRCLAMLLTSLAAAFCLLAYTWPRGLGPAACRATPVQDAAAVVPGRARPQLLVVLWTWPFGHRFRPRKCSAPYSIPDCHFTTNHSWHAVADAIIVHHRGICSGPKQLPQGPRVPSQRWIWFNLESPSHSANLGAMNNLFNLTMSYRRDSDIFSPYGELQLLGQPQPFSVPPKAKLVAWVVSNWQANSHRVKYYQELKQHIAVDVYGQHHQALARDQLLPIMAQYKFYLAFENSQHEDYITEKVWRNALSAGTVPVVLGPPRENYERFLPPDAFIHIDDFASARDLAQYLQELSEDAERYERYFQWRQWLKPVAASGWDAHLCRACQFLQTMGARYQVVRDLSMWFV</sequence>
<keyword evidence="23" id="KW-1185">Reference proteome</keyword>
<comment type="catalytic activity">
    <reaction evidence="18">
        <text>beta-D-galactosyl-(1-&gt;4)-N-acetyl-D-glucosamine + GDP-beta-L-fucose = beta-D-galactosyl-(1-&gt;4)-[alpha-L-fucosyl-(1-&gt;3)]-N-acetyl-D-glucosamine + GDP + H(+)</text>
        <dbReference type="Rhea" id="RHEA:62824"/>
        <dbReference type="ChEBI" id="CHEBI:15378"/>
        <dbReference type="ChEBI" id="CHEBI:57273"/>
        <dbReference type="ChEBI" id="CHEBI:58189"/>
        <dbReference type="ChEBI" id="CHEBI:60152"/>
        <dbReference type="ChEBI" id="CHEBI:62287"/>
    </reaction>
    <physiologicalReaction direction="left-to-right" evidence="18">
        <dbReference type="Rhea" id="RHEA:62825"/>
    </physiologicalReaction>
</comment>
<keyword evidence="7" id="KW-0735">Signal-anchor</keyword>
<keyword evidence="11 19" id="KW-0472">Membrane</keyword>
<evidence type="ECO:0000256" key="15">
    <source>
        <dbReference type="ARBA" id="ARBA00036273"/>
    </source>
</evidence>
<keyword evidence="12" id="KW-0325">Glycoprotein</keyword>
<evidence type="ECO:0000256" key="4">
    <source>
        <dbReference type="ARBA" id="ARBA00022676"/>
    </source>
</evidence>
<dbReference type="InterPro" id="IPR031481">
    <property type="entry name" value="Glyco_tran_10_N"/>
</dbReference>
<keyword evidence="5 19" id="KW-0808">Transferase</keyword>
<evidence type="ECO:0000256" key="19">
    <source>
        <dbReference type="RuleBase" id="RU003832"/>
    </source>
</evidence>
<evidence type="ECO:0000256" key="11">
    <source>
        <dbReference type="ARBA" id="ARBA00023136"/>
    </source>
</evidence>
<evidence type="ECO:0000256" key="9">
    <source>
        <dbReference type="ARBA" id="ARBA00023034"/>
    </source>
</evidence>
<proteinExistence type="inferred from homology"/>
<dbReference type="InterPro" id="IPR038577">
    <property type="entry name" value="GT10-like_C_sf"/>
</dbReference>
<dbReference type="FunFam" id="3.40.50.11660:FF:000001">
    <property type="entry name" value="alpha-(1,3)-fucosyltransferase 9"/>
    <property type="match status" value="1"/>
</dbReference>
<evidence type="ECO:0000256" key="6">
    <source>
        <dbReference type="ARBA" id="ARBA00022692"/>
    </source>
</evidence>
<keyword evidence="8 19" id="KW-1133">Transmembrane helix</keyword>
<protein>
    <recommendedName>
        <fullName evidence="19">Fucosyltransferase</fullName>
        <ecNumber evidence="19">2.4.1.-</ecNumber>
    </recommendedName>
</protein>
<keyword evidence="6 19" id="KW-0812">Transmembrane</keyword>
<keyword evidence="4 19" id="KW-0328">Glycosyltransferase</keyword>
<evidence type="ECO:0000256" key="5">
    <source>
        <dbReference type="ARBA" id="ARBA00022679"/>
    </source>
</evidence>
<feature type="domain" description="Fucosyltransferase N-terminal" evidence="21">
    <location>
        <begin position="66"/>
        <end position="172"/>
    </location>
</feature>
<comment type="catalytic activity">
    <reaction evidence="15">
        <text>a beta-D-galactosyl-(1-&gt;3)-N-acetyl-beta-D-glucosaminyl derivative + GDP-beta-L-fucose = a beta-D-galactosyl-(1-&gt;3)-[alpha-L-fucosyl-(1-&gt;4)]-N-acetyl-beta-D-glucosaminyl derivative + GDP + H(+)</text>
        <dbReference type="Rhea" id="RHEA:23628"/>
        <dbReference type="ChEBI" id="CHEBI:15378"/>
        <dbReference type="ChEBI" id="CHEBI:57273"/>
        <dbReference type="ChEBI" id="CHEBI:58189"/>
        <dbReference type="ChEBI" id="CHEBI:133506"/>
        <dbReference type="ChEBI" id="CHEBI:140304"/>
        <dbReference type="EC" id="2.4.1.65"/>
    </reaction>
    <physiologicalReaction direction="left-to-right" evidence="15">
        <dbReference type="Rhea" id="RHEA:23629"/>
    </physiologicalReaction>
</comment>
<reference evidence="22" key="1">
    <citation type="submission" date="2025-08" db="UniProtKB">
        <authorList>
            <consortium name="Ensembl"/>
        </authorList>
    </citation>
    <scope>IDENTIFICATION</scope>
</reference>
<evidence type="ECO:0000259" key="20">
    <source>
        <dbReference type="Pfam" id="PF00852"/>
    </source>
</evidence>
<evidence type="ECO:0000256" key="2">
    <source>
        <dbReference type="ARBA" id="ARBA00004922"/>
    </source>
</evidence>
<evidence type="ECO:0000256" key="17">
    <source>
        <dbReference type="ARBA" id="ARBA00036481"/>
    </source>
</evidence>
<dbReference type="InterPro" id="IPR001503">
    <property type="entry name" value="Glyco_trans_10"/>
</dbReference>
<comment type="similarity">
    <text evidence="3 19">Belongs to the glycosyltransferase 10 family.</text>
</comment>
<evidence type="ECO:0000256" key="1">
    <source>
        <dbReference type="ARBA" id="ARBA00004447"/>
    </source>
</evidence>
<comment type="subcellular location">
    <subcellularLocation>
        <location evidence="1 19">Golgi apparatus</location>
        <location evidence="1 19">Golgi stack membrane</location>
        <topology evidence="1 19">Single-pass type II membrane protein</topology>
    </subcellularLocation>
</comment>
<dbReference type="EC" id="2.4.1.-" evidence="19"/>
<evidence type="ECO:0000259" key="21">
    <source>
        <dbReference type="Pfam" id="PF17039"/>
    </source>
</evidence>
<organism evidence="22 23">
    <name type="scientific">Apteryx owenii</name>
    <name type="common">Little spotted kiwi</name>
    <dbReference type="NCBI Taxonomy" id="8824"/>
    <lineage>
        <taxon>Eukaryota</taxon>
        <taxon>Metazoa</taxon>
        <taxon>Chordata</taxon>
        <taxon>Craniata</taxon>
        <taxon>Vertebrata</taxon>
        <taxon>Euteleostomi</taxon>
        <taxon>Archelosauria</taxon>
        <taxon>Archosauria</taxon>
        <taxon>Dinosauria</taxon>
        <taxon>Saurischia</taxon>
        <taxon>Theropoda</taxon>
        <taxon>Coelurosauria</taxon>
        <taxon>Aves</taxon>
        <taxon>Palaeognathae</taxon>
        <taxon>Apterygiformes</taxon>
        <taxon>Apterygidae</taxon>
        <taxon>Apteryx</taxon>
    </lineage>
</organism>
<evidence type="ECO:0000256" key="10">
    <source>
        <dbReference type="ARBA" id="ARBA00023098"/>
    </source>
</evidence>
<comment type="catalytic activity">
    <reaction evidence="16">
        <text>an alpha-Neu5Ac-(2-&gt;3)-beta-D-Gal-(1-&gt;3)-D-GlcNAc derivative + GDP-beta-L-fucose = an alpha-Neu5Ac-(2-&gt;3)-beta-D-Gal-(1-&gt;3)-[alpha-L-Fuc-(1-&gt;4)]-beta-D-GlcNAc derivative + GDP + H(+)</text>
        <dbReference type="Rhea" id="RHEA:62904"/>
        <dbReference type="ChEBI" id="CHEBI:15378"/>
        <dbReference type="ChEBI" id="CHEBI:57273"/>
        <dbReference type="ChEBI" id="CHEBI:58189"/>
        <dbReference type="ChEBI" id="CHEBI:146021"/>
        <dbReference type="ChEBI" id="CHEBI:146022"/>
    </reaction>
    <physiologicalReaction direction="left-to-right" evidence="16">
        <dbReference type="Rhea" id="RHEA:62905"/>
    </physiologicalReaction>
</comment>
<evidence type="ECO:0000256" key="12">
    <source>
        <dbReference type="ARBA" id="ARBA00023180"/>
    </source>
</evidence>
<evidence type="ECO:0000313" key="22">
    <source>
        <dbReference type="Ensembl" id="ENSAOWP00000018989.1"/>
    </source>
</evidence>
<feature type="transmembrane region" description="Helical" evidence="19">
    <location>
        <begin position="19"/>
        <end position="38"/>
    </location>
</feature>
<dbReference type="UniPathway" id="UPA00378"/>
<comment type="catalytic activity">
    <reaction evidence="17">
        <text>an N-acetyl-alpha-neuraminyl-(2-&gt;3)-beta-D-galactosyl-(1-&gt;4)-N-acetyl-beta-D-glucosaminyl derivative + GDP-beta-L-fucose = an alpha-Neu5Ac-(2-&gt;3)-beta-D-Gal-(1-&gt;4)-[alpha-L-Fuc-(1-&gt;3)]-beta-D-GlcNAc derivative + GDP + H(+)</text>
        <dbReference type="Rhea" id="RHEA:56076"/>
        <dbReference type="ChEBI" id="CHEBI:15378"/>
        <dbReference type="ChEBI" id="CHEBI:57273"/>
        <dbReference type="ChEBI" id="CHEBI:58189"/>
        <dbReference type="ChEBI" id="CHEBI:136545"/>
        <dbReference type="ChEBI" id="CHEBI:139509"/>
    </reaction>
    <physiologicalReaction direction="left-to-right" evidence="17">
        <dbReference type="Rhea" id="RHEA:56077"/>
    </physiologicalReaction>
</comment>
<dbReference type="Pfam" id="PF17039">
    <property type="entry name" value="Glyco_tran_10_N"/>
    <property type="match status" value="1"/>
</dbReference>
<dbReference type="Proteomes" id="UP000694424">
    <property type="component" value="Unplaced"/>
</dbReference>
<dbReference type="Pfam" id="PF00852">
    <property type="entry name" value="Glyco_transf_10"/>
    <property type="match status" value="1"/>
</dbReference>
<keyword evidence="10" id="KW-0443">Lipid metabolism</keyword>
<dbReference type="PANTHER" id="PTHR11929:SF11">
    <property type="entry name" value="4-GALACTOSYL-N-ACETYLGLUCOSAMINIDE 3-ALPHA-L-FUCOSYLTRANSFERASE FUT5"/>
    <property type="match status" value="1"/>
</dbReference>
<dbReference type="AlphaFoldDB" id="A0A8B9PYS4"/>
<evidence type="ECO:0000256" key="16">
    <source>
        <dbReference type="ARBA" id="ARBA00036468"/>
    </source>
</evidence>
<evidence type="ECO:0000256" key="8">
    <source>
        <dbReference type="ARBA" id="ARBA00022989"/>
    </source>
</evidence>
<name>A0A8B9PYS4_APTOW</name>
<keyword evidence="9 19" id="KW-0333">Golgi apparatus</keyword>
<evidence type="ECO:0000256" key="3">
    <source>
        <dbReference type="ARBA" id="ARBA00008919"/>
    </source>
</evidence>